<organism evidence="4 5">
    <name type="scientific">Paenibacillus agilis</name>
    <dbReference type="NCBI Taxonomy" id="3020863"/>
    <lineage>
        <taxon>Bacteria</taxon>
        <taxon>Bacillati</taxon>
        <taxon>Bacillota</taxon>
        <taxon>Bacilli</taxon>
        <taxon>Bacillales</taxon>
        <taxon>Paenibacillaceae</taxon>
        <taxon>Paenibacillus</taxon>
    </lineage>
</organism>
<comment type="caution">
    <text evidence="4">The sequence shown here is derived from an EMBL/GenBank/DDBJ whole genome shotgun (WGS) entry which is preliminary data.</text>
</comment>
<keyword evidence="5" id="KW-1185">Reference proteome</keyword>
<name>A0A559IY56_9BACL</name>
<dbReference type="OrthoDB" id="2139465at2"/>
<evidence type="ECO:0000313" key="5">
    <source>
        <dbReference type="Proteomes" id="UP000318102"/>
    </source>
</evidence>
<sequence>MSLKPVTEGQEKWLSTLTERARGTFWDFIGCEVIEASTAKVVLKLNVQPHHLNVIGIVHGGVLASLLDNAMGLATMLLRPHENTVTSNLNVNFVAPMKAEELIVTAEVIHQSGRSLTCTGKVESSGGALGTIGTGTFRVVNPVVVLP</sequence>
<dbReference type="InterPro" id="IPR003736">
    <property type="entry name" value="PAAI_dom"/>
</dbReference>
<dbReference type="AlphaFoldDB" id="A0A559IY56"/>
<dbReference type="PANTHER" id="PTHR21660:SF1">
    <property type="entry name" value="ACYL-COENZYME A THIOESTERASE 13"/>
    <property type="match status" value="1"/>
</dbReference>
<dbReference type="Proteomes" id="UP000318102">
    <property type="component" value="Unassembled WGS sequence"/>
</dbReference>
<comment type="similarity">
    <text evidence="1">Belongs to the thioesterase PaaI family.</text>
</comment>
<dbReference type="Pfam" id="PF03061">
    <property type="entry name" value="4HBT"/>
    <property type="match status" value="1"/>
</dbReference>
<evidence type="ECO:0000259" key="3">
    <source>
        <dbReference type="Pfam" id="PF03061"/>
    </source>
</evidence>
<keyword evidence="2" id="KW-0378">Hydrolase</keyword>
<evidence type="ECO:0000256" key="1">
    <source>
        <dbReference type="ARBA" id="ARBA00008324"/>
    </source>
</evidence>
<dbReference type="NCBIfam" id="TIGR00369">
    <property type="entry name" value="unchar_dom_1"/>
    <property type="match status" value="1"/>
</dbReference>
<proteinExistence type="inferred from homology"/>
<dbReference type="PANTHER" id="PTHR21660">
    <property type="entry name" value="THIOESTERASE SUPERFAMILY MEMBER-RELATED"/>
    <property type="match status" value="1"/>
</dbReference>
<reference evidence="4 5" key="1">
    <citation type="submission" date="2019-07" db="EMBL/GenBank/DDBJ databases">
        <authorList>
            <person name="Kim J."/>
        </authorList>
    </citation>
    <scope>NUCLEOTIDE SEQUENCE [LARGE SCALE GENOMIC DNA]</scope>
    <source>
        <strain evidence="4 5">N4</strain>
    </source>
</reference>
<feature type="domain" description="Thioesterase" evidence="3">
    <location>
        <begin position="56"/>
        <end position="129"/>
    </location>
</feature>
<accession>A0A559IY56</accession>
<protein>
    <submittedName>
        <fullName evidence="4">PaaI family thioesterase</fullName>
    </submittedName>
</protein>
<dbReference type="Gene3D" id="3.10.129.10">
    <property type="entry name" value="Hotdog Thioesterase"/>
    <property type="match status" value="1"/>
</dbReference>
<evidence type="ECO:0000256" key="2">
    <source>
        <dbReference type="ARBA" id="ARBA00022801"/>
    </source>
</evidence>
<dbReference type="GO" id="GO:0047617">
    <property type="term" value="F:fatty acyl-CoA hydrolase activity"/>
    <property type="evidence" value="ECO:0007669"/>
    <property type="project" value="InterPro"/>
</dbReference>
<dbReference type="EMBL" id="VNJK01000001">
    <property type="protein sequence ID" value="TVX92565.1"/>
    <property type="molecule type" value="Genomic_DNA"/>
</dbReference>
<gene>
    <name evidence="4" type="ORF">FPZ44_05535</name>
</gene>
<dbReference type="SUPFAM" id="SSF54637">
    <property type="entry name" value="Thioesterase/thiol ester dehydrase-isomerase"/>
    <property type="match status" value="1"/>
</dbReference>
<dbReference type="InterPro" id="IPR006683">
    <property type="entry name" value="Thioestr_dom"/>
</dbReference>
<dbReference type="InterPro" id="IPR039298">
    <property type="entry name" value="ACOT13"/>
</dbReference>
<dbReference type="RefSeq" id="WP_144988149.1">
    <property type="nucleotide sequence ID" value="NZ_VNJK01000001.1"/>
</dbReference>
<evidence type="ECO:0000313" key="4">
    <source>
        <dbReference type="EMBL" id="TVX92565.1"/>
    </source>
</evidence>
<dbReference type="InterPro" id="IPR029069">
    <property type="entry name" value="HotDog_dom_sf"/>
</dbReference>
<dbReference type="CDD" id="cd03443">
    <property type="entry name" value="PaaI_thioesterase"/>
    <property type="match status" value="1"/>
</dbReference>